<organism evidence="2 3">
    <name type="scientific">Candidatus Cryptobacteroides excrementavium</name>
    <dbReference type="NCBI Taxonomy" id="2840759"/>
    <lineage>
        <taxon>Bacteria</taxon>
        <taxon>Pseudomonadati</taxon>
        <taxon>Bacteroidota</taxon>
        <taxon>Bacteroidia</taxon>
        <taxon>Bacteroidales</taxon>
        <taxon>Candidatus Cryptobacteroides</taxon>
    </lineage>
</organism>
<name>A0A9D9J4I1_9BACT</name>
<proteinExistence type="predicted"/>
<reference evidence="2" key="1">
    <citation type="submission" date="2020-10" db="EMBL/GenBank/DDBJ databases">
        <authorList>
            <person name="Gilroy R."/>
        </authorList>
    </citation>
    <scope>NUCLEOTIDE SEQUENCE</scope>
    <source>
        <strain evidence="2">B2-16538</strain>
    </source>
</reference>
<accession>A0A9D9J4I1</accession>
<dbReference type="GO" id="GO:0016740">
    <property type="term" value="F:transferase activity"/>
    <property type="evidence" value="ECO:0007669"/>
    <property type="project" value="UniProtKB-KW"/>
</dbReference>
<reference evidence="2" key="2">
    <citation type="journal article" date="2021" name="PeerJ">
        <title>Extensive microbial diversity within the chicken gut microbiome revealed by metagenomics and culture.</title>
        <authorList>
            <person name="Gilroy R."/>
            <person name="Ravi A."/>
            <person name="Getino M."/>
            <person name="Pursley I."/>
            <person name="Horton D.L."/>
            <person name="Alikhan N.F."/>
            <person name="Baker D."/>
            <person name="Gharbi K."/>
            <person name="Hall N."/>
            <person name="Watson M."/>
            <person name="Adriaenssens E.M."/>
            <person name="Foster-Nyarko E."/>
            <person name="Jarju S."/>
            <person name="Secka A."/>
            <person name="Antonio M."/>
            <person name="Oren A."/>
            <person name="Chaudhuri R.R."/>
            <person name="La Ragione R."/>
            <person name="Hildebrand F."/>
            <person name="Pallen M.J."/>
        </authorList>
    </citation>
    <scope>NUCLEOTIDE SEQUENCE</scope>
    <source>
        <strain evidence="2">B2-16538</strain>
    </source>
</reference>
<dbReference type="AlphaFoldDB" id="A0A9D9J4I1"/>
<evidence type="ECO:0000313" key="2">
    <source>
        <dbReference type="EMBL" id="MBO8485726.1"/>
    </source>
</evidence>
<feature type="domain" description="Polysaccharide pyruvyl transferase" evidence="1">
    <location>
        <begin position="13"/>
        <end position="314"/>
    </location>
</feature>
<comment type="caution">
    <text evidence="2">The sequence shown here is derived from an EMBL/GenBank/DDBJ whole genome shotgun (WGS) entry which is preliminary data.</text>
</comment>
<sequence length="377" mass="43215">MKTAIISLPLHSNYGGILQSYALQTVLRRMGHEPVSLDIDPYIVHCLPWWKAIYKYPSRAIKKLWRPRTVIMRERKYNMDDKVIQKYTRQFVDRYIHRVLLQDAGTLRNDGYGAIVVGSDQVWRPRYFKGDIRDAFLRFAKDWDVKRIAYAASFGTDEWEFTPEQTSDCAELLGRFDAVSVREDSGVGLCRKYLHAEAQHVLDPTMLLSAGDYTELIENGGGTMDCQGSLMCYILDESPEKASFVDRLAKEKSLVPFAANGRAENRAAPLETRVQPPVEQWLRSFRDAEYVVTDSFHACIFSILFRKPFVAIGNPKRGMSRFRSLLGMFGLADRLVLSPEDSFSDADIDYDKVYRRLETLRGKSLAFLENNLKHPGV</sequence>
<keyword evidence="2" id="KW-0808">Transferase</keyword>
<dbReference type="Pfam" id="PF04230">
    <property type="entry name" value="PS_pyruv_trans"/>
    <property type="match status" value="1"/>
</dbReference>
<gene>
    <name evidence="2" type="ORF">IAB78_04815</name>
</gene>
<evidence type="ECO:0000313" key="3">
    <source>
        <dbReference type="Proteomes" id="UP000823750"/>
    </source>
</evidence>
<evidence type="ECO:0000259" key="1">
    <source>
        <dbReference type="Pfam" id="PF04230"/>
    </source>
</evidence>
<dbReference type="InterPro" id="IPR007345">
    <property type="entry name" value="Polysacch_pyruvyl_Trfase"/>
</dbReference>
<dbReference type="EMBL" id="JADILX010000079">
    <property type="protein sequence ID" value="MBO8485726.1"/>
    <property type="molecule type" value="Genomic_DNA"/>
</dbReference>
<protein>
    <submittedName>
        <fullName evidence="2">Polysaccharide pyruvyl transferase family protein</fullName>
    </submittedName>
</protein>
<dbReference type="Proteomes" id="UP000823750">
    <property type="component" value="Unassembled WGS sequence"/>
</dbReference>